<feature type="region of interest" description="Disordered" evidence="1">
    <location>
        <begin position="1"/>
        <end position="49"/>
    </location>
</feature>
<evidence type="ECO:0000313" key="3">
    <source>
        <dbReference type="Proteomes" id="UP000288794"/>
    </source>
</evidence>
<organism evidence="2 3">
    <name type="scientific">[Pantoea] beijingensis</name>
    <dbReference type="NCBI Taxonomy" id="1324864"/>
    <lineage>
        <taxon>Bacteria</taxon>
        <taxon>Pseudomonadati</taxon>
        <taxon>Pseudomonadota</taxon>
        <taxon>Gammaproteobacteria</taxon>
        <taxon>Enterobacterales</taxon>
        <taxon>Erwiniaceae</taxon>
        <taxon>Erwinia</taxon>
    </lineage>
</organism>
<keyword evidence="3" id="KW-1185">Reference proteome</keyword>
<comment type="caution">
    <text evidence="2">The sequence shown here is derived from an EMBL/GenBank/DDBJ whole genome shotgun (WGS) entry which is preliminary data.</text>
</comment>
<feature type="compositionally biased region" description="Polar residues" evidence="1">
    <location>
        <begin position="21"/>
        <end position="49"/>
    </location>
</feature>
<evidence type="ECO:0000313" key="2">
    <source>
        <dbReference type="EMBL" id="RWR02714.1"/>
    </source>
</evidence>
<gene>
    <name evidence="2" type="ORF">ED28_06940</name>
</gene>
<dbReference type="EMBL" id="JMEE01000009">
    <property type="protein sequence ID" value="RWR02714.1"/>
    <property type="molecule type" value="Genomic_DNA"/>
</dbReference>
<dbReference type="Proteomes" id="UP000288794">
    <property type="component" value="Unassembled WGS sequence"/>
</dbReference>
<reference evidence="2 3" key="1">
    <citation type="submission" date="2014-04" db="EMBL/GenBank/DDBJ databases">
        <title>Draft genome sequence of Pantoea beijingensis strain LMG 27579, an emerging pathogen to Pleurotus eryngii with potential industrial application.</title>
        <authorList>
            <person name="Xu F."/>
            <person name="Liu Y."/>
            <person name="Wang S."/>
            <person name="Yin Y."/>
            <person name="Ma Y."/>
            <person name="Zhao S."/>
            <person name="Rong C."/>
        </authorList>
    </citation>
    <scope>NUCLEOTIDE SEQUENCE [LARGE SCALE GENOMIC DNA]</scope>
    <source>
        <strain evidence="2 3">LMG 27579</strain>
    </source>
</reference>
<protein>
    <submittedName>
        <fullName evidence="2">Uncharacterized protein</fullName>
    </submittedName>
</protein>
<dbReference type="AlphaFoldDB" id="A0A443IF71"/>
<evidence type="ECO:0000256" key="1">
    <source>
        <dbReference type="SAM" id="MobiDB-lite"/>
    </source>
</evidence>
<name>A0A443IF71_9GAMM</name>
<proteinExistence type="predicted"/>
<accession>A0A443IF71</accession>
<sequence length="1015" mass="112606">MPLSGDAPPPAKRQHLDSASKSETLQQRLKQAQVSLDDTSAAPSPSSFTQDIHQNLRKIWLYQRTASGEHVGQEIFGDLRRQQLKTISGGALAAAQYGLSFASDEIDENNPNQLHMQNRLDSEYHRTSNTPAFNEQCMQLYLARGGQEHEAVTFVNSSDNAKRLLSLMPPADIEGGSVDLHFQRHFAQLFSGIYALRYKSKTPEHAELIMRESESLLHYLGAKPSQFQAAQASVRHLTPMHYPPRLLTETLLALRDPRFNQAIAQLRALPAEHGAQVLTNTTASLLATLLPQLDQRLLFCRQHLGQKATQPPAVTPANAPLLPFNPELMHNSLKVLLTASETMPAVAHNSSAVADCYRVIIEEMHILLSTCKTYNGKHFKAAMNLQLASRLDKNCQAQLGAIPESFLLSSGMHAVSLGIELAQTLSRNPTLSMASTESKLVTPVYFEISELLDIKPGWQSDDKTTLYATLNHSTPQQNEDKSWGVTQVIASTKKTLAEKAPESPPLTLVLDSTIEKRHDLQQLTQALSDDIGSGKLRILLCKSYQKYANLGTAKAMAGGITLLAKPAPETQAANDWLKKAEDNLGWMNNPESQLLVHMLRAGEQEFAMLERAGDNARFVKEALFNGKEGNVNVTAWEPGLPFVMIGASNTSVNRFTFNQAPSDDLENNYYFTRRELINSDEIRDRNSFGFNTTSISFIPIGIDEHVDQVRIAFGMESKTELCERLYMPARLLVNKDSTFSCEKAKSEVEHLLEGSGLFTTTPGAGSLTLAQKIAQISSQQRSRIEADTGDSVSQMRQTTQVRQQHGDLLMSKLTSVIFQLSWMASQSMQKLGNDLAPAEKEIAEELVTAFVDSGMHGVSPHTRAYIVEFGAMIAIEDVTFGPQEKQKEALNRLLALSEKMGGMQGVRVNCLKKIDDDTFGELPAQLQRQIVDKLFMPLDNASRLQFIQNRVEQDSTNMANVCLDAQEEKLQSGSDILRSDTLNQGIPFPTLNVATPHDVNLMKEQLNRFRFLSER</sequence>